<accession>A0ABR6U6N4</accession>
<organism evidence="1 2">
    <name type="scientific">Nocardioides deserti</name>
    <dbReference type="NCBI Taxonomy" id="1588644"/>
    <lineage>
        <taxon>Bacteria</taxon>
        <taxon>Bacillati</taxon>
        <taxon>Actinomycetota</taxon>
        <taxon>Actinomycetes</taxon>
        <taxon>Propionibacteriales</taxon>
        <taxon>Nocardioidaceae</taxon>
        <taxon>Nocardioides</taxon>
    </lineage>
</organism>
<proteinExistence type="predicted"/>
<reference evidence="1 2" key="1">
    <citation type="submission" date="2020-08" db="EMBL/GenBank/DDBJ databases">
        <title>novel species in genus Nocardioides.</title>
        <authorList>
            <person name="Zhang G."/>
        </authorList>
    </citation>
    <scope>NUCLEOTIDE SEQUENCE [LARGE SCALE GENOMIC DNA]</scope>
    <source>
        <strain evidence="1 2">SC8A-24</strain>
    </source>
</reference>
<comment type="caution">
    <text evidence="1">The sequence shown here is derived from an EMBL/GenBank/DDBJ whole genome shotgun (WGS) entry which is preliminary data.</text>
</comment>
<dbReference type="EMBL" id="JACMYC010000003">
    <property type="protein sequence ID" value="MBC2960091.1"/>
    <property type="molecule type" value="Genomic_DNA"/>
</dbReference>
<evidence type="ECO:0000313" key="2">
    <source>
        <dbReference type="Proteomes" id="UP000604001"/>
    </source>
</evidence>
<protein>
    <submittedName>
        <fullName evidence="1">Uncharacterized protein</fullName>
    </submittedName>
</protein>
<dbReference type="RefSeq" id="WP_186345343.1">
    <property type="nucleotide sequence ID" value="NZ_BMMR01000003.1"/>
</dbReference>
<dbReference type="Proteomes" id="UP000604001">
    <property type="component" value="Unassembled WGS sequence"/>
</dbReference>
<keyword evidence="2" id="KW-1185">Reference proteome</keyword>
<name>A0ABR6U6N4_9ACTN</name>
<sequence>MEQSIASLPAPQDVKDAYVNHMISRLYATGPTGWTGARWCDRPSRKNENTF</sequence>
<gene>
    <name evidence="1" type="ORF">H7344_07255</name>
</gene>
<evidence type="ECO:0000313" key="1">
    <source>
        <dbReference type="EMBL" id="MBC2960091.1"/>
    </source>
</evidence>